<dbReference type="EMBL" id="NRRV01000089">
    <property type="protein sequence ID" value="MBK1633491.1"/>
    <property type="molecule type" value="Genomic_DNA"/>
</dbReference>
<gene>
    <name evidence="2" type="ORF">CKO31_22630</name>
</gene>
<dbReference type="Pfam" id="PF12697">
    <property type="entry name" value="Abhydrolase_6"/>
    <property type="match status" value="1"/>
</dbReference>
<dbReference type="InterPro" id="IPR000073">
    <property type="entry name" value="AB_hydrolase_1"/>
</dbReference>
<keyword evidence="3" id="KW-1185">Reference proteome</keyword>
<dbReference type="InterPro" id="IPR029058">
    <property type="entry name" value="AB_hydrolase_fold"/>
</dbReference>
<dbReference type="Proteomes" id="UP000748752">
    <property type="component" value="Unassembled WGS sequence"/>
</dbReference>
<feature type="domain" description="AB hydrolase-1" evidence="1">
    <location>
        <begin position="50"/>
        <end position="289"/>
    </location>
</feature>
<protein>
    <recommendedName>
        <fullName evidence="1">AB hydrolase-1 domain-containing protein</fullName>
    </recommendedName>
</protein>
<dbReference type="RefSeq" id="WP_200242078.1">
    <property type="nucleotide sequence ID" value="NZ_NRRV01000089.1"/>
</dbReference>
<sequence length="298" mass="31675">MTQTAPARHDETFEWSWGGHELTCALTRQGTGPRALLLPALSSISTRGEMAPLQAQLAARFETVAPDWPGFGTDDKPRVAWTPAAMAAWLDHVLTRVVPDPALIVAAGHAAGYLLRHLAGDPARTPQLVLVAPTWRGPLPTMMGRRPGWLARVRAAVDMPVAGPALYALNLNGLVIRRMAKGHVYSEPAWLTPARMGAKRRVSRASGARFASVRFVTGALDPFETGDDARAAAAAMSRGRVQMIWGAETPRKSKAEMASLAAAVGVTPTVLPHGKLGLHEEFAGDVAAAILGQAAEIE</sequence>
<organism evidence="2 3">
    <name type="scientific">Thiohalocapsa halophila</name>
    <dbReference type="NCBI Taxonomy" id="69359"/>
    <lineage>
        <taxon>Bacteria</taxon>
        <taxon>Pseudomonadati</taxon>
        <taxon>Pseudomonadota</taxon>
        <taxon>Gammaproteobacteria</taxon>
        <taxon>Chromatiales</taxon>
        <taxon>Chromatiaceae</taxon>
        <taxon>Thiohalocapsa</taxon>
    </lineage>
</organism>
<dbReference type="Gene3D" id="3.40.50.1820">
    <property type="entry name" value="alpha/beta hydrolase"/>
    <property type="match status" value="1"/>
</dbReference>
<comment type="caution">
    <text evidence="2">The sequence shown here is derived from an EMBL/GenBank/DDBJ whole genome shotgun (WGS) entry which is preliminary data.</text>
</comment>
<dbReference type="PANTHER" id="PTHR47914:SF1">
    <property type="entry name" value="ALPHA_BETA-HYDROLASES SUPERFAMILY PROTEIN"/>
    <property type="match status" value="1"/>
</dbReference>
<evidence type="ECO:0000313" key="3">
    <source>
        <dbReference type="Proteomes" id="UP000748752"/>
    </source>
</evidence>
<dbReference type="PANTHER" id="PTHR47914">
    <property type="entry name" value="ALPHA/BETA-HYDROLASES SUPERFAMILY PROTEIN"/>
    <property type="match status" value="1"/>
</dbReference>
<evidence type="ECO:0000259" key="1">
    <source>
        <dbReference type="Pfam" id="PF12697"/>
    </source>
</evidence>
<name>A0ABS1CQ57_9GAMM</name>
<dbReference type="SUPFAM" id="SSF53474">
    <property type="entry name" value="alpha/beta-Hydrolases"/>
    <property type="match status" value="1"/>
</dbReference>
<accession>A0ABS1CQ57</accession>
<reference evidence="2 3" key="1">
    <citation type="journal article" date="2020" name="Microorganisms">
        <title>Osmotic Adaptation and Compatible Solute Biosynthesis of Phototrophic Bacteria as Revealed from Genome Analyses.</title>
        <authorList>
            <person name="Imhoff J.F."/>
            <person name="Rahn T."/>
            <person name="Kunzel S."/>
            <person name="Keller A."/>
            <person name="Neulinger S.C."/>
        </authorList>
    </citation>
    <scope>NUCLEOTIDE SEQUENCE [LARGE SCALE GENOMIC DNA]</scope>
    <source>
        <strain evidence="2 3">DSM 6210</strain>
    </source>
</reference>
<proteinExistence type="predicted"/>
<evidence type="ECO:0000313" key="2">
    <source>
        <dbReference type="EMBL" id="MBK1633491.1"/>
    </source>
</evidence>